<comment type="catalytic activity">
    <reaction evidence="8">
        <text>N(6)-[(R)-lipoyl]-L-lysyl-[glycine-cleavage complex H protein] + L-lysyl-[lipoyl-carrier protein] = L-lysyl-[glycine-cleavage complex H protein] + N(6)-[(R)-lipoyl]-L-lysyl-[lipoyl-carrier protein]</text>
        <dbReference type="Rhea" id="RHEA:16413"/>
        <dbReference type="Rhea" id="RHEA-COMP:10494"/>
        <dbReference type="Rhea" id="RHEA-COMP:10500"/>
        <dbReference type="Rhea" id="RHEA-COMP:10501"/>
        <dbReference type="Rhea" id="RHEA-COMP:10502"/>
        <dbReference type="ChEBI" id="CHEBI:29969"/>
        <dbReference type="ChEBI" id="CHEBI:83099"/>
        <dbReference type="EC" id="2.3.1.200"/>
    </reaction>
    <physiologicalReaction direction="left-to-right" evidence="8">
        <dbReference type="Rhea" id="RHEA:16414"/>
    </physiologicalReaction>
</comment>
<keyword evidence="7" id="KW-0012">Acyltransferase</keyword>
<dbReference type="Gene3D" id="3.30.390.50">
    <property type="entry name" value="CO dehydrogenase flavoprotein, C-terminal domain"/>
    <property type="match status" value="1"/>
</dbReference>
<dbReference type="InterPro" id="IPR045864">
    <property type="entry name" value="aa-tRNA-synth_II/BPL/LPL"/>
</dbReference>
<evidence type="ECO:0000256" key="7">
    <source>
        <dbReference type="ARBA" id="ARBA00023315"/>
    </source>
</evidence>
<dbReference type="GO" id="GO:0009249">
    <property type="term" value="P:protein lipoylation"/>
    <property type="evidence" value="ECO:0007669"/>
    <property type="project" value="InterPro"/>
</dbReference>
<keyword evidence="5" id="KW-0809">Transit peptide</keyword>
<dbReference type="InterPro" id="IPR004143">
    <property type="entry name" value="BPL_LPL_catalytic"/>
</dbReference>
<dbReference type="FunFam" id="3.30.930.10:FF:000045">
    <property type="entry name" value="lipoyltransferase 1, mitochondrial"/>
    <property type="match status" value="1"/>
</dbReference>
<keyword evidence="6" id="KW-0496">Mitochondrion</keyword>
<dbReference type="GO" id="GO:0005739">
    <property type="term" value="C:mitochondrion"/>
    <property type="evidence" value="ECO:0007669"/>
    <property type="project" value="UniProtKB-SubCell"/>
</dbReference>
<evidence type="ECO:0000256" key="14">
    <source>
        <dbReference type="ARBA" id="ARBA00079837"/>
    </source>
</evidence>
<dbReference type="PROSITE" id="PS51733">
    <property type="entry name" value="BPL_LPL_CATALYTIC"/>
    <property type="match status" value="1"/>
</dbReference>
<dbReference type="EMBL" id="JAICCE010000021">
    <property type="protein sequence ID" value="KAG9262477.1"/>
    <property type="molecule type" value="Genomic_DNA"/>
</dbReference>
<gene>
    <name evidence="18" type="primary">LIPT1</name>
    <name evidence="18" type="ORF">AMEX_G24251</name>
</gene>
<evidence type="ECO:0000259" key="17">
    <source>
        <dbReference type="PROSITE" id="PS51733"/>
    </source>
</evidence>
<name>A0A8T2KUY2_ASTMX</name>
<keyword evidence="4" id="KW-0808">Transferase</keyword>
<comment type="caution">
    <text evidence="18">The sequence shown here is derived from an EMBL/GenBank/DDBJ whole genome shotgun (WGS) entry which is preliminary data.</text>
</comment>
<comment type="pathway">
    <text evidence="2">Protein modification; protein lipoylation via exogenous pathway; protein N(6)-(lipoyl)lysine from lipoate: step 2/2.</text>
</comment>
<organism evidence="18 19">
    <name type="scientific">Astyanax mexicanus</name>
    <name type="common">Blind cave fish</name>
    <name type="synonym">Astyanax fasciatus mexicanus</name>
    <dbReference type="NCBI Taxonomy" id="7994"/>
    <lineage>
        <taxon>Eukaryota</taxon>
        <taxon>Metazoa</taxon>
        <taxon>Chordata</taxon>
        <taxon>Craniata</taxon>
        <taxon>Vertebrata</taxon>
        <taxon>Euteleostomi</taxon>
        <taxon>Actinopterygii</taxon>
        <taxon>Neopterygii</taxon>
        <taxon>Teleostei</taxon>
        <taxon>Ostariophysi</taxon>
        <taxon>Characiformes</taxon>
        <taxon>Characoidei</taxon>
        <taxon>Acestrorhamphidae</taxon>
        <taxon>Acestrorhamphinae</taxon>
        <taxon>Astyanax</taxon>
    </lineage>
</organism>
<protein>
    <recommendedName>
        <fullName evidence="12">Lipoyl amidotransferase LIPT1, mitochondrial</fullName>
        <ecNumber evidence="11">2.3.1.200</ecNumber>
    </recommendedName>
    <alternativeName>
        <fullName evidence="15">Lipoate biosynthesis protein</fullName>
    </alternativeName>
    <alternativeName>
        <fullName evidence="13">Lipoate-protein ligase</fullName>
    </alternativeName>
    <alternativeName>
        <fullName evidence="16">Lipoyl ligase</fullName>
    </alternativeName>
    <alternativeName>
        <fullName evidence="14">Lipoyltransferase 1</fullName>
    </alternativeName>
</protein>
<dbReference type="GO" id="GO:0017118">
    <property type="term" value="F:lipoyltransferase activity"/>
    <property type="evidence" value="ECO:0007669"/>
    <property type="project" value="TreeGrafter"/>
</dbReference>
<evidence type="ECO:0000256" key="4">
    <source>
        <dbReference type="ARBA" id="ARBA00022679"/>
    </source>
</evidence>
<sequence>MALRTFSRESMRRLTLLPSNLPFLLIPRLSSTLKTYLEDFCKPGVILKSPSTDIFQNLALEDWIHQHIDVQTRRVLLLWRNDSAVVIGRHQNPWQECNLPMMRKLGIPLARRRSGGGTVYHDLGNINLTFFTSKKNYDRRRNLGVVTGALKDLRPDLDVVATDRFDIVLNGDYKISGTAAKLGRTAAYHHCTLLCSSNRPLLSLVLQSNCKGIKSNATPSVPSPVKNLMDEDLSLEATDIMEAIASRYNAEFGFDGPIITVDPSVEDLMPGIHDMAAELKTWEWVYGRTPKFSICTSFTVEGANVALDMDIKNGVVEKCAMDVPQQWLLPEVGQQLCSALTGVRFCPSEAAAVVAALMRTSSQDPDLARKTRRLYESVVAVI</sequence>
<evidence type="ECO:0000313" key="19">
    <source>
        <dbReference type="Proteomes" id="UP000752171"/>
    </source>
</evidence>
<feature type="domain" description="BPL/LPL catalytic" evidence="17">
    <location>
        <begin position="70"/>
        <end position="256"/>
    </location>
</feature>
<dbReference type="Pfam" id="PF21948">
    <property type="entry name" value="LplA-B_cat"/>
    <property type="match status" value="1"/>
</dbReference>
<dbReference type="PANTHER" id="PTHR12561">
    <property type="entry name" value="LIPOATE-PROTEIN LIGASE"/>
    <property type="match status" value="1"/>
</dbReference>
<dbReference type="CDD" id="cd16443">
    <property type="entry name" value="LplA"/>
    <property type="match status" value="1"/>
</dbReference>
<dbReference type="AlphaFoldDB" id="A0A8T2KUY2"/>
<evidence type="ECO:0000256" key="1">
    <source>
        <dbReference type="ARBA" id="ARBA00004173"/>
    </source>
</evidence>
<evidence type="ECO:0000256" key="16">
    <source>
        <dbReference type="ARBA" id="ARBA00083292"/>
    </source>
</evidence>
<comment type="catalytic activity">
    <reaction evidence="9">
        <text>(R)-lipoyl-5'-AMP + L-lysyl-[lipoyl-carrier protein] = N(6)-[(R)-lipoyl]-L-lysyl-[lipoyl-carrier protein] + AMP + 2 H(+)</text>
        <dbReference type="Rhea" id="RHEA:20473"/>
        <dbReference type="Rhea" id="RHEA-COMP:10500"/>
        <dbReference type="Rhea" id="RHEA-COMP:10502"/>
        <dbReference type="ChEBI" id="CHEBI:15378"/>
        <dbReference type="ChEBI" id="CHEBI:29969"/>
        <dbReference type="ChEBI" id="CHEBI:83091"/>
        <dbReference type="ChEBI" id="CHEBI:83099"/>
        <dbReference type="ChEBI" id="CHEBI:456215"/>
    </reaction>
</comment>
<dbReference type="Proteomes" id="UP000752171">
    <property type="component" value="Unassembled WGS sequence"/>
</dbReference>
<evidence type="ECO:0000256" key="11">
    <source>
        <dbReference type="ARBA" id="ARBA00066356"/>
    </source>
</evidence>
<evidence type="ECO:0000256" key="5">
    <source>
        <dbReference type="ARBA" id="ARBA00022946"/>
    </source>
</evidence>
<evidence type="ECO:0000256" key="12">
    <source>
        <dbReference type="ARBA" id="ARBA00071354"/>
    </source>
</evidence>
<evidence type="ECO:0000313" key="18">
    <source>
        <dbReference type="EMBL" id="KAG9262477.1"/>
    </source>
</evidence>
<evidence type="ECO:0000256" key="13">
    <source>
        <dbReference type="ARBA" id="ARBA00077230"/>
    </source>
</evidence>
<dbReference type="SUPFAM" id="SSF55681">
    <property type="entry name" value="Class II aaRS and biotin synthetases"/>
    <property type="match status" value="1"/>
</dbReference>
<comment type="function">
    <text evidence="10">Lipoyl amidotransferase that catalyzes the transfer of lipoyl moieties from lipoyl-protein H of the glycine cleavage system (lipoyl-GCSH) to E2 subunits of the pyruvate dehydrogenase complex (PDCE2). Unable to catalyze the transfer of octanoyl from octanoyl-GCSH to PDCE2. In vitro, it is also able to catalyze the transfer of the lipoyl group from lipoyl-AMP to the specific lysine residue of lipoyl domains of lipoate-dependent enzymes but this reaction may not be physiologically relevant.</text>
</comment>
<evidence type="ECO:0000256" key="2">
    <source>
        <dbReference type="ARBA" id="ARBA00005085"/>
    </source>
</evidence>
<evidence type="ECO:0000256" key="10">
    <source>
        <dbReference type="ARBA" id="ARBA00055110"/>
    </source>
</evidence>
<dbReference type="FunFam" id="3.30.390.50:FF:000005">
    <property type="entry name" value="Lipoyltransferase 1, mitochondrial"/>
    <property type="match status" value="1"/>
</dbReference>
<dbReference type="InterPro" id="IPR004562">
    <property type="entry name" value="LipoylTrfase_LipoateP_Ligase"/>
</dbReference>
<dbReference type="EC" id="2.3.1.200" evidence="11"/>
<dbReference type="PANTHER" id="PTHR12561:SF3">
    <property type="entry name" value="LIPOYLTRANSFERASE 1, MITOCHONDRIAL"/>
    <property type="match status" value="1"/>
</dbReference>
<proteinExistence type="inferred from homology"/>
<reference evidence="18 19" key="1">
    <citation type="submission" date="2021-07" db="EMBL/GenBank/DDBJ databases">
        <authorList>
            <person name="Imarazene B."/>
            <person name="Zahm M."/>
            <person name="Klopp C."/>
            <person name="Cabau C."/>
            <person name="Beille S."/>
            <person name="Jouanno E."/>
            <person name="Castinel A."/>
            <person name="Lluch J."/>
            <person name="Gil L."/>
            <person name="Kuchtly C."/>
            <person name="Lopez Roques C."/>
            <person name="Donnadieu C."/>
            <person name="Parrinello H."/>
            <person name="Journot L."/>
            <person name="Du K."/>
            <person name="Schartl M."/>
            <person name="Retaux S."/>
            <person name="Guiguen Y."/>
        </authorList>
    </citation>
    <scope>NUCLEOTIDE SEQUENCE [LARGE SCALE GENOMIC DNA]</scope>
    <source>
        <strain evidence="18">Pach_M1</strain>
        <tissue evidence="18">Testis</tissue>
    </source>
</reference>
<evidence type="ECO:0000256" key="15">
    <source>
        <dbReference type="ARBA" id="ARBA00081636"/>
    </source>
</evidence>
<evidence type="ECO:0000256" key="8">
    <source>
        <dbReference type="ARBA" id="ARBA00051275"/>
    </source>
</evidence>
<evidence type="ECO:0000256" key="3">
    <source>
        <dbReference type="ARBA" id="ARBA00008242"/>
    </source>
</evidence>
<dbReference type="Gene3D" id="3.30.930.10">
    <property type="entry name" value="Bira Bifunctional Protein, Domain 2"/>
    <property type="match status" value="1"/>
</dbReference>
<accession>A0A8T2KUY2</accession>
<comment type="similarity">
    <text evidence="3">Belongs to the LplA family.</text>
</comment>
<evidence type="ECO:0000256" key="9">
    <source>
        <dbReference type="ARBA" id="ARBA00052428"/>
    </source>
</evidence>
<evidence type="ECO:0000256" key="6">
    <source>
        <dbReference type="ARBA" id="ARBA00023128"/>
    </source>
</evidence>
<comment type="subcellular location">
    <subcellularLocation>
        <location evidence="1">Mitochondrion</location>
    </subcellularLocation>
</comment>